<proteinExistence type="predicted"/>
<protein>
    <recommendedName>
        <fullName evidence="3">Tick transposon</fullName>
    </recommendedName>
</protein>
<gene>
    <name evidence="1" type="ORF">HPB48_007055</name>
</gene>
<dbReference type="AlphaFoldDB" id="A0A9J6GQ22"/>
<accession>A0A9J6GQ22</accession>
<name>A0A9J6GQ22_HAELO</name>
<dbReference type="VEuPathDB" id="VectorBase:HLOH_053541"/>
<sequence length="110" mass="12331">MRQLSVSLSGIETVNHTIYADNITIWCTGGSEGEVESSPQEAVDRTETFLEGTGLRCSTKKSELLFYRPVRKGPRPKGWKPFDEVNIKLHTKSGANIPRVHTLRILGMFI</sequence>
<evidence type="ECO:0008006" key="3">
    <source>
        <dbReference type="Google" id="ProtNLM"/>
    </source>
</evidence>
<keyword evidence="2" id="KW-1185">Reference proteome</keyword>
<dbReference type="EMBL" id="JABSTR010000008">
    <property type="protein sequence ID" value="KAH9377467.1"/>
    <property type="molecule type" value="Genomic_DNA"/>
</dbReference>
<organism evidence="1 2">
    <name type="scientific">Haemaphysalis longicornis</name>
    <name type="common">Bush tick</name>
    <dbReference type="NCBI Taxonomy" id="44386"/>
    <lineage>
        <taxon>Eukaryota</taxon>
        <taxon>Metazoa</taxon>
        <taxon>Ecdysozoa</taxon>
        <taxon>Arthropoda</taxon>
        <taxon>Chelicerata</taxon>
        <taxon>Arachnida</taxon>
        <taxon>Acari</taxon>
        <taxon>Parasitiformes</taxon>
        <taxon>Ixodida</taxon>
        <taxon>Ixodoidea</taxon>
        <taxon>Ixodidae</taxon>
        <taxon>Haemaphysalinae</taxon>
        <taxon>Haemaphysalis</taxon>
    </lineage>
</organism>
<evidence type="ECO:0000313" key="2">
    <source>
        <dbReference type="Proteomes" id="UP000821853"/>
    </source>
</evidence>
<reference evidence="1 2" key="1">
    <citation type="journal article" date="2020" name="Cell">
        <title>Large-Scale Comparative Analyses of Tick Genomes Elucidate Their Genetic Diversity and Vector Capacities.</title>
        <authorList>
            <consortium name="Tick Genome and Microbiome Consortium (TIGMIC)"/>
            <person name="Jia N."/>
            <person name="Wang J."/>
            <person name="Shi W."/>
            <person name="Du L."/>
            <person name="Sun Y."/>
            <person name="Zhan W."/>
            <person name="Jiang J.F."/>
            <person name="Wang Q."/>
            <person name="Zhang B."/>
            <person name="Ji P."/>
            <person name="Bell-Sakyi L."/>
            <person name="Cui X.M."/>
            <person name="Yuan T.T."/>
            <person name="Jiang B.G."/>
            <person name="Yang W.F."/>
            <person name="Lam T.T."/>
            <person name="Chang Q.C."/>
            <person name="Ding S.J."/>
            <person name="Wang X.J."/>
            <person name="Zhu J.G."/>
            <person name="Ruan X.D."/>
            <person name="Zhao L."/>
            <person name="Wei J.T."/>
            <person name="Ye R.Z."/>
            <person name="Que T.C."/>
            <person name="Du C.H."/>
            <person name="Zhou Y.H."/>
            <person name="Cheng J.X."/>
            <person name="Dai P.F."/>
            <person name="Guo W.B."/>
            <person name="Han X.H."/>
            <person name="Huang E.J."/>
            <person name="Li L.F."/>
            <person name="Wei W."/>
            <person name="Gao Y.C."/>
            <person name="Liu J.Z."/>
            <person name="Shao H.Z."/>
            <person name="Wang X."/>
            <person name="Wang C.C."/>
            <person name="Yang T.C."/>
            <person name="Huo Q.B."/>
            <person name="Li W."/>
            <person name="Chen H.Y."/>
            <person name="Chen S.E."/>
            <person name="Zhou L.G."/>
            <person name="Ni X.B."/>
            <person name="Tian J.H."/>
            <person name="Sheng Y."/>
            <person name="Liu T."/>
            <person name="Pan Y.S."/>
            <person name="Xia L.Y."/>
            <person name="Li J."/>
            <person name="Zhao F."/>
            <person name="Cao W.C."/>
        </authorList>
    </citation>
    <scope>NUCLEOTIDE SEQUENCE [LARGE SCALE GENOMIC DNA]</scope>
    <source>
        <strain evidence="1">HaeL-2018</strain>
    </source>
</reference>
<comment type="caution">
    <text evidence="1">The sequence shown here is derived from an EMBL/GenBank/DDBJ whole genome shotgun (WGS) entry which is preliminary data.</text>
</comment>
<dbReference type="OMA" id="ANIPRVH"/>
<evidence type="ECO:0000313" key="1">
    <source>
        <dbReference type="EMBL" id="KAH9377467.1"/>
    </source>
</evidence>
<dbReference type="OrthoDB" id="6507858at2759"/>
<dbReference type="Proteomes" id="UP000821853">
    <property type="component" value="Unassembled WGS sequence"/>
</dbReference>